<feature type="domain" description="Glycosyltransferase 2-like" evidence="1">
    <location>
        <begin position="7"/>
        <end position="137"/>
    </location>
</feature>
<dbReference type="RefSeq" id="WP_102242135.1">
    <property type="nucleotide sequence ID" value="NZ_CP025704.1"/>
</dbReference>
<dbReference type="KEGG" id="bsto:C0V70_01710"/>
<evidence type="ECO:0000313" key="2">
    <source>
        <dbReference type="EMBL" id="AUN96840.1"/>
    </source>
</evidence>
<keyword evidence="3" id="KW-1185">Reference proteome</keyword>
<dbReference type="PANTHER" id="PTHR22916:SF3">
    <property type="entry name" value="UDP-GLCNAC:BETAGAL BETA-1,3-N-ACETYLGLUCOSAMINYLTRANSFERASE-LIKE PROTEIN 1"/>
    <property type="match status" value="1"/>
</dbReference>
<evidence type="ECO:0000259" key="1">
    <source>
        <dbReference type="Pfam" id="PF00535"/>
    </source>
</evidence>
<protein>
    <submittedName>
        <fullName evidence="2">Glycosyl transferase</fullName>
    </submittedName>
</protein>
<organism evidence="2 3">
    <name type="scientific">Bacteriovorax stolpii</name>
    <name type="common">Bdellovibrio stolpii</name>
    <dbReference type="NCBI Taxonomy" id="960"/>
    <lineage>
        <taxon>Bacteria</taxon>
        <taxon>Pseudomonadati</taxon>
        <taxon>Bdellovibrionota</taxon>
        <taxon>Bacteriovoracia</taxon>
        <taxon>Bacteriovoracales</taxon>
        <taxon>Bacteriovoracaceae</taxon>
        <taxon>Bacteriovorax</taxon>
    </lineage>
</organism>
<gene>
    <name evidence="2" type="ORF">C0V70_01710</name>
</gene>
<dbReference type="InterPro" id="IPR001173">
    <property type="entry name" value="Glyco_trans_2-like"/>
</dbReference>
<sequence length="254" mass="29475">MENNLVSIITPAYGTERFIAETIESVIAQTYPHWELLIADDCSPDNLASVVKSYAEKDPRVKYLRMEKNGGPANARNLSLKNAKGKYIAFLDSDDLWHPEKLEKQISFMQKNDYAFTYTSYQRIKMEGEKYPFINHVPEKITYSGLLKNTVISTLTVILDKSKINNIQMTPGWGYDDYVLWLEILKTGIDAHGLNENLALYRVMEQSVSSNKPRALKWVWHIYRKQQKINPVMSLFYITNFSLNAFIKRVEFNK</sequence>
<dbReference type="PANTHER" id="PTHR22916">
    <property type="entry name" value="GLYCOSYLTRANSFERASE"/>
    <property type="match status" value="1"/>
</dbReference>
<dbReference type="Proteomes" id="UP000235584">
    <property type="component" value="Chromosome"/>
</dbReference>
<dbReference type="Pfam" id="PF00535">
    <property type="entry name" value="Glycos_transf_2"/>
    <property type="match status" value="1"/>
</dbReference>
<reference evidence="2 3" key="1">
    <citation type="submission" date="2018-01" db="EMBL/GenBank/DDBJ databases">
        <title>Complete genome sequence of Bacteriovorax stolpii DSM12778.</title>
        <authorList>
            <person name="Tang B."/>
            <person name="Chang J."/>
        </authorList>
    </citation>
    <scope>NUCLEOTIDE SEQUENCE [LARGE SCALE GENOMIC DNA]</scope>
    <source>
        <strain evidence="2 3">DSM 12778</strain>
    </source>
</reference>
<accession>A0A2K9NMV9</accession>
<dbReference type="CDD" id="cd00761">
    <property type="entry name" value="Glyco_tranf_GTA_type"/>
    <property type="match status" value="1"/>
</dbReference>
<dbReference type="SUPFAM" id="SSF53448">
    <property type="entry name" value="Nucleotide-diphospho-sugar transferases"/>
    <property type="match status" value="1"/>
</dbReference>
<name>A0A2K9NMV9_BACTC</name>
<dbReference type="AlphaFoldDB" id="A0A2K9NMV9"/>
<keyword evidence="2" id="KW-0808">Transferase</keyword>
<dbReference type="GO" id="GO:0016758">
    <property type="term" value="F:hexosyltransferase activity"/>
    <property type="evidence" value="ECO:0007669"/>
    <property type="project" value="UniProtKB-ARBA"/>
</dbReference>
<dbReference type="Gene3D" id="3.90.550.10">
    <property type="entry name" value="Spore Coat Polysaccharide Biosynthesis Protein SpsA, Chain A"/>
    <property type="match status" value="1"/>
</dbReference>
<evidence type="ECO:0000313" key="3">
    <source>
        <dbReference type="Proteomes" id="UP000235584"/>
    </source>
</evidence>
<dbReference type="EMBL" id="CP025704">
    <property type="protein sequence ID" value="AUN96840.1"/>
    <property type="molecule type" value="Genomic_DNA"/>
</dbReference>
<dbReference type="InterPro" id="IPR029044">
    <property type="entry name" value="Nucleotide-diphossugar_trans"/>
</dbReference>
<proteinExistence type="predicted"/>